<dbReference type="Proteomes" id="UP000658131">
    <property type="component" value="Unassembled WGS sequence"/>
</dbReference>
<proteinExistence type="predicted"/>
<dbReference type="InterPro" id="IPR006674">
    <property type="entry name" value="HD_domain"/>
</dbReference>
<dbReference type="RefSeq" id="WP_262400225.1">
    <property type="nucleotide sequence ID" value="NZ_JACRTB010000014.1"/>
</dbReference>
<reference evidence="2 3" key="1">
    <citation type="submission" date="2020-08" db="EMBL/GenBank/DDBJ databases">
        <title>Genome public.</title>
        <authorList>
            <person name="Liu C."/>
            <person name="Sun Q."/>
        </authorList>
    </citation>
    <scope>NUCLEOTIDE SEQUENCE [LARGE SCALE GENOMIC DNA]</scope>
    <source>
        <strain evidence="2 3">BX1</strain>
    </source>
</reference>
<dbReference type="Gene3D" id="1.10.3210.10">
    <property type="entry name" value="Hypothetical protein af1432"/>
    <property type="match status" value="1"/>
</dbReference>
<evidence type="ECO:0000313" key="2">
    <source>
        <dbReference type="EMBL" id="MBC8576725.1"/>
    </source>
</evidence>
<dbReference type="InterPro" id="IPR003607">
    <property type="entry name" value="HD/PDEase_dom"/>
</dbReference>
<feature type="domain" description="HD" evidence="1">
    <location>
        <begin position="20"/>
        <end position="109"/>
    </location>
</feature>
<accession>A0ABR7NJZ0</accession>
<name>A0ABR7NJZ0_9FIRM</name>
<organism evidence="2 3">
    <name type="scientific">Yanshouia hominis</name>
    <dbReference type="NCBI Taxonomy" id="2763673"/>
    <lineage>
        <taxon>Bacteria</taxon>
        <taxon>Bacillati</taxon>
        <taxon>Bacillota</taxon>
        <taxon>Clostridia</taxon>
        <taxon>Eubacteriales</taxon>
        <taxon>Oscillospiraceae</taxon>
        <taxon>Yanshouia</taxon>
    </lineage>
</organism>
<keyword evidence="3" id="KW-1185">Reference proteome</keyword>
<protein>
    <submittedName>
        <fullName evidence="2">HD domain-containing protein</fullName>
    </submittedName>
</protein>
<dbReference type="EMBL" id="JACRTB010000014">
    <property type="protein sequence ID" value="MBC8576725.1"/>
    <property type="molecule type" value="Genomic_DNA"/>
</dbReference>
<dbReference type="SUPFAM" id="SSF109604">
    <property type="entry name" value="HD-domain/PDEase-like"/>
    <property type="match status" value="1"/>
</dbReference>
<comment type="caution">
    <text evidence="2">The sequence shown here is derived from an EMBL/GenBank/DDBJ whole genome shotgun (WGS) entry which is preliminary data.</text>
</comment>
<evidence type="ECO:0000259" key="1">
    <source>
        <dbReference type="Pfam" id="PF01966"/>
    </source>
</evidence>
<dbReference type="Pfam" id="PF01966">
    <property type="entry name" value="HD"/>
    <property type="match status" value="1"/>
</dbReference>
<dbReference type="CDD" id="cd00077">
    <property type="entry name" value="HDc"/>
    <property type="match status" value="1"/>
</dbReference>
<evidence type="ECO:0000313" key="3">
    <source>
        <dbReference type="Proteomes" id="UP000658131"/>
    </source>
</evidence>
<gene>
    <name evidence="2" type="ORF">H8717_09970</name>
</gene>
<sequence>MNHNRLFHSMMSYYSGDPKRIQHFIKVYHFARMIGEEEGLDGDTRLILETAAIVHDIGIRNAERKYGECGGKLQEKEGPPEAEQMLTQLGYNRPLIERVCYLVSRHHTYTGVDGPDYQILLEADFLVNLYESGAGREQAASACEKIFRTSSGKRLCRTMFAL</sequence>